<keyword evidence="3" id="KW-1185">Reference proteome</keyword>
<evidence type="ECO:0000313" key="2">
    <source>
        <dbReference type="EMBL" id="CAE7234541.1"/>
    </source>
</evidence>
<feature type="coiled-coil region" evidence="1">
    <location>
        <begin position="47"/>
        <end position="109"/>
    </location>
</feature>
<feature type="non-terminal residue" evidence="2">
    <location>
        <position position="1"/>
    </location>
</feature>
<keyword evidence="1" id="KW-0175">Coiled coil</keyword>
<dbReference type="EMBL" id="CAJNIZ010004625">
    <property type="protein sequence ID" value="CAE7234541.1"/>
    <property type="molecule type" value="Genomic_DNA"/>
</dbReference>
<sequence>VVCELSDASPLGKALELISNLKKHVEQDGVKQQEAYKKYKDWCEAQSGELLRELETEKKAKQKMEAEIYEAEAAIASASAEIQKFVSQVARADAKLNDAKELRQQERKDFETSQKSLSDTITLLDKAGE</sequence>
<name>A0A812KX27_SYMPI</name>
<evidence type="ECO:0000313" key="3">
    <source>
        <dbReference type="Proteomes" id="UP000649617"/>
    </source>
</evidence>
<organism evidence="2 3">
    <name type="scientific">Symbiodinium pilosum</name>
    <name type="common">Dinoflagellate</name>
    <dbReference type="NCBI Taxonomy" id="2952"/>
    <lineage>
        <taxon>Eukaryota</taxon>
        <taxon>Sar</taxon>
        <taxon>Alveolata</taxon>
        <taxon>Dinophyceae</taxon>
        <taxon>Suessiales</taxon>
        <taxon>Symbiodiniaceae</taxon>
        <taxon>Symbiodinium</taxon>
    </lineage>
</organism>
<proteinExistence type="predicted"/>
<accession>A0A812KX27</accession>
<gene>
    <name evidence="2" type="ORF">SPIL2461_LOCUS3738</name>
</gene>
<dbReference type="Proteomes" id="UP000649617">
    <property type="component" value="Unassembled WGS sequence"/>
</dbReference>
<dbReference type="OrthoDB" id="10369598at2759"/>
<evidence type="ECO:0000256" key="1">
    <source>
        <dbReference type="SAM" id="Coils"/>
    </source>
</evidence>
<feature type="non-terminal residue" evidence="2">
    <location>
        <position position="129"/>
    </location>
</feature>
<protein>
    <submittedName>
        <fullName evidence="2">Uncharacterized protein</fullName>
    </submittedName>
</protein>
<reference evidence="2" key="1">
    <citation type="submission" date="2021-02" db="EMBL/GenBank/DDBJ databases">
        <authorList>
            <person name="Dougan E. K."/>
            <person name="Rhodes N."/>
            <person name="Thang M."/>
            <person name="Chan C."/>
        </authorList>
    </citation>
    <scope>NUCLEOTIDE SEQUENCE</scope>
</reference>
<dbReference type="AlphaFoldDB" id="A0A812KX27"/>
<comment type="caution">
    <text evidence="2">The sequence shown here is derived from an EMBL/GenBank/DDBJ whole genome shotgun (WGS) entry which is preliminary data.</text>
</comment>